<evidence type="ECO:0000259" key="8">
    <source>
        <dbReference type="PROSITE" id="PS50950"/>
    </source>
</evidence>
<dbReference type="PANTHER" id="PTHR46029:SF7">
    <property type="entry name" value="C-TERMINAL-BINDING PROTEIN"/>
    <property type="match status" value="1"/>
</dbReference>
<dbReference type="GO" id="GO:0016616">
    <property type="term" value="F:oxidoreductase activity, acting on the CH-OH group of donors, NAD or NADP as acceptor"/>
    <property type="evidence" value="ECO:0007669"/>
    <property type="project" value="InterPro"/>
</dbReference>
<evidence type="ECO:0000256" key="7">
    <source>
        <dbReference type="SAM" id="MobiDB-lite"/>
    </source>
</evidence>
<dbReference type="GO" id="GO:0005634">
    <property type="term" value="C:nucleus"/>
    <property type="evidence" value="ECO:0007669"/>
    <property type="project" value="TreeGrafter"/>
</dbReference>
<dbReference type="CDD" id="cd05299">
    <property type="entry name" value="CtBP_dh"/>
    <property type="match status" value="1"/>
</dbReference>
<feature type="compositionally biased region" description="Polar residues" evidence="7">
    <location>
        <begin position="243"/>
        <end position="261"/>
    </location>
</feature>
<dbReference type="GO" id="GO:0008270">
    <property type="term" value="F:zinc ion binding"/>
    <property type="evidence" value="ECO:0007669"/>
    <property type="project" value="UniProtKB-KW"/>
</dbReference>
<evidence type="ECO:0000256" key="3">
    <source>
        <dbReference type="ARBA" id="ARBA00022771"/>
    </source>
</evidence>
<organism evidence="9">
    <name type="scientific">Brugia malayi</name>
    <name type="common">Filarial nematode worm</name>
    <dbReference type="NCBI Taxonomy" id="6279"/>
    <lineage>
        <taxon>Eukaryota</taxon>
        <taxon>Metazoa</taxon>
        <taxon>Ecdysozoa</taxon>
        <taxon>Nematoda</taxon>
        <taxon>Chromadorea</taxon>
        <taxon>Rhabditida</taxon>
        <taxon>Spirurina</taxon>
        <taxon>Spiruromorpha</taxon>
        <taxon>Filarioidea</taxon>
        <taxon>Onchocercidae</taxon>
        <taxon>Brugia</taxon>
    </lineage>
</organism>
<evidence type="ECO:0000256" key="4">
    <source>
        <dbReference type="ARBA" id="ARBA00022833"/>
    </source>
</evidence>
<dbReference type="SUPFAM" id="SSF51735">
    <property type="entry name" value="NAD(P)-binding Rossmann-fold domains"/>
    <property type="match status" value="1"/>
</dbReference>
<dbReference type="InterPro" id="IPR051638">
    <property type="entry name" value="CTBP_dehydrogenase"/>
</dbReference>
<dbReference type="InterPro" id="IPR006612">
    <property type="entry name" value="THAP_Znf"/>
</dbReference>
<dbReference type="GeneID" id="6102952"/>
<feature type="compositionally biased region" description="Polar residues" evidence="7">
    <location>
        <begin position="807"/>
        <end position="817"/>
    </location>
</feature>
<evidence type="ECO:0000256" key="6">
    <source>
        <dbReference type="PROSITE-ProRule" id="PRU00309"/>
    </source>
</evidence>
<sequence length="896" mass="96364">MVKEAKVLECFEQRAASFSACLMPTTCGFPNCKFRSRYRGQEDNRHFYRIPKRPQVLRQRWLLAIGRTEDTVVSQIACCKRGAQGSTRPALSTLHYMFPSAFIERPVIVGPIVTFTMSTTVHPQEKVMYINKFCTIFWILGIRIKRHNSFVEHQNRQSDRSTWSSQERKANEDFSFADMNLDCAIYLLPKFHNFLRICSAHFEGGEKKEGDIPVPDPQLDAPISIELPPKETKSSDRRRALQQPRSSARSTPCSNSSAASTSVKRGRSLAVTADYLASWKSRSVIDDSNPPCSSLRFPSSSNNNNAAATTTAAAAAAAAAASAESSADLRHNHFVANILTMSGRMSNGATGRPLVALLDGRDCTVEMPILKDVATVAFCDAQSTHEIHEKVLNEAVAALMWHSITLEREDLEKFKALRVVVRIGTGTDNIDVKAATDLGIAVCNTPGDCVEEVADTTVSLILNMYRKTFWLAKAVSEGKKVSGVEQVRELASGSTRIRDDTLGIIGLGRVGTAVAMRAKAFGFKICFFDPHLPEGVDRSLGIERCYNLDDILFKSDCITLHCPLTDETRHMINDMTIKQMRPGAFIVNTSRGGLIQESALGESLKSGHIKAAALDVHEHEPFDPLAMGPLSAVPNIIHTPHCSWYSDASCKELRLSAAREVRRAIVGRCPHDLTNCVNKEALLAGHTRRPTSSTSLAPNVSSSFNPLMPSFGTSIADGFNGLPVGGNLPSFPYSNPLLAMGNPLLNPLMMNPSTAALASFANAAANSPHSGPAAALSTLAAASSAMTTSAAPVARQSPAVQVAHSPKANNSSRTTVSPAVRPASSPDGPAEVKDGTPPAQQTASQHHLTSASLSAASPCKSPGASSLPKVPTISVDSLASVVPEESATTPVKLDAE</sequence>
<accession>A0A0J9Y203</accession>
<feature type="region of interest" description="Disordered" evidence="7">
    <location>
        <begin position="793"/>
        <end position="874"/>
    </location>
</feature>
<dbReference type="PANTHER" id="PTHR46029">
    <property type="entry name" value="C-TERMINAL-BINDING PROTEIN"/>
    <property type="match status" value="1"/>
</dbReference>
<dbReference type="Pfam" id="PF02826">
    <property type="entry name" value="2-Hacid_dh_C"/>
    <property type="match status" value="1"/>
</dbReference>
<dbReference type="GO" id="GO:0051287">
    <property type="term" value="F:NAD binding"/>
    <property type="evidence" value="ECO:0007669"/>
    <property type="project" value="InterPro"/>
</dbReference>
<dbReference type="InterPro" id="IPR036291">
    <property type="entry name" value="NAD(P)-bd_dom_sf"/>
</dbReference>
<evidence type="ECO:0000256" key="1">
    <source>
        <dbReference type="ARBA" id="ARBA00005854"/>
    </source>
</evidence>
<dbReference type="GO" id="GO:0001221">
    <property type="term" value="F:transcription coregulator binding"/>
    <property type="evidence" value="ECO:0007669"/>
    <property type="project" value="TreeGrafter"/>
</dbReference>
<dbReference type="GO" id="GO:0003713">
    <property type="term" value="F:transcription coactivator activity"/>
    <property type="evidence" value="ECO:0007669"/>
    <property type="project" value="TreeGrafter"/>
</dbReference>
<feature type="region of interest" description="Disordered" evidence="7">
    <location>
        <begin position="206"/>
        <end position="261"/>
    </location>
</feature>
<dbReference type="RefSeq" id="XP_042929466.1">
    <property type="nucleotide sequence ID" value="XM_043073532.1"/>
</dbReference>
<evidence type="ECO:0000313" key="11">
    <source>
        <dbReference type="WormBase" id="Bm4231c"/>
    </source>
</evidence>
<feature type="compositionally biased region" description="Low complexity" evidence="7">
    <location>
        <begin position="843"/>
        <end position="857"/>
    </location>
</feature>
<dbReference type="Pfam" id="PF00389">
    <property type="entry name" value="2-Hacid_dh"/>
    <property type="match status" value="1"/>
</dbReference>
<dbReference type="InterPro" id="IPR006139">
    <property type="entry name" value="D-isomer_2_OHA_DH_cat_dom"/>
</dbReference>
<dbReference type="InterPro" id="IPR029752">
    <property type="entry name" value="D-isomer_DH_CS1"/>
</dbReference>
<name>A0A0J9Y203_BRUMA</name>
<protein>
    <submittedName>
        <fullName evidence="9">BMA-CTBP-1, isoform c</fullName>
    </submittedName>
</protein>
<dbReference type="GO" id="GO:0003714">
    <property type="term" value="F:transcription corepressor activity"/>
    <property type="evidence" value="ECO:0007669"/>
    <property type="project" value="InterPro"/>
</dbReference>
<feature type="domain" description="THAP-type" evidence="8">
    <location>
        <begin position="23"/>
        <end position="116"/>
    </location>
</feature>
<evidence type="ECO:0000256" key="5">
    <source>
        <dbReference type="ARBA" id="ARBA00023125"/>
    </source>
</evidence>
<feature type="compositionally biased region" description="Basic and acidic residues" evidence="7">
    <location>
        <begin position="228"/>
        <end position="239"/>
    </location>
</feature>
<keyword evidence="2" id="KW-0479">Metal-binding</keyword>
<dbReference type="InterPro" id="IPR043322">
    <property type="entry name" value="CtBP"/>
</dbReference>
<dbReference type="SUPFAM" id="SSF57716">
    <property type="entry name" value="Glucocorticoid receptor-like (DNA-binding domain)"/>
    <property type="match status" value="1"/>
</dbReference>
<dbReference type="GO" id="GO:0003677">
    <property type="term" value="F:DNA binding"/>
    <property type="evidence" value="ECO:0007669"/>
    <property type="project" value="UniProtKB-UniRule"/>
</dbReference>
<dbReference type="PROSITE" id="PS00065">
    <property type="entry name" value="D_2_HYDROXYACID_DH_1"/>
    <property type="match status" value="1"/>
</dbReference>
<reference evidence="9" key="2">
    <citation type="submission" date="2012-12" db="EMBL/GenBank/DDBJ databases">
        <authorList>
            <person name="Gao Y.W."/>
            <person name="Fan S.T."/>
            <person name="Sun H.T."/>
            <person name="Wang Z."/>
            <person name="Gao X.L."/>
            <person name="Li Y.G."/>
            <person name="Wang T.C."/>
            <person name="Zhang K."/>
            <person name="Xu W.W."/>
            <person name="Yu Z.J."/>
            <person name="Xia X.Z."/>
        </authorList>
    </citation>
    <scope>NUCLEOTIDE SEQUENCE</scope>
    <source>
        <strain evidence="9">FR3</strain>
    </source>
</reference>
<keyword evidence="5 6" id="KW-0238">DNA-binding</keyword>
<reference evidence="10" key="3">
    <citation type="submission" date="2019-04" db="EMBL/GenBank/DDBJ databases">
        <authorList>
            <person name="Howe K."/>
            <person name="Paulini M."/>
            <person name="Williams G."/>
        </authorList>
    </citation>
    <scope>NUCLEOTIDE SEQUENCE [LARGE SCALE GENOMIC DNA]</scope>
    <source>
        <strain evidence="10">FR3</strain>
    </source>
</reference>
<dbReference type="EMBL" id="CAAKNF010000196">
    <property type="protein sequence ID" value="VIO86395.1"/>
    <property type="molecule type" value="Genomic_DNA"/>
</dbReference>
<gene>
    <name evidence="11" type="primary">bma-ctbp-1</name>
    <name evidence="9" type="synonym">Bma-ctbp-1</name>
    <name evidence="11" type="ORF">Bm4231</name>
    <name evidence="10" type="ORF">BM_BM4231</name>
    <name evidence="9" type="ORF">BM_Bm4231</name>
</gene>
<accession>A0A4E9EQI1</accession>
<evidence type="ECO:0000313" key="9">
    <source>
        <dbReference type="EMBL" id="CDQ00611.1"/>
    </source>
</evidence>
<evidence type="ECO:0000313" key="10">
    <source>
        <dbReference type="EMBL" id="VIO86395.1"/>
    </source>
</evidence>
<dbReference type="OrthoDB" id="9991913at2759"/>
<dbReference type="Gene3D" id="3.40.50.720">
    <property type="entry name" value="NAD(P)-binding Rossmann-like Domain"/>
    <property type="match status" value="2"/>
</dbReference>
<dbReference type="WormBase" id="Bm4231c">
    <property type="protein sequence ID" value="BM28386"/>
    <property type="gene ID" value="WBGene00224492"/>
    <property type="gene designation" value="Bma-ctbp-1"/>
</dbReference>
<dbReference type="GO" id="GO:0006357">
    <property type="term" value="P:regulation of transcription by RNA polymerase II"/>
    <property type="evidence" value="ECO:0007669"/>
    <property type="project" value="TreeGrafter"/>
</dbReference>
<dbReference type="GO" id="GO:0140297">
    <property type="term" value="F:DNA-binding transcription factor binding"/>
    <property type="evidence" value="ECO:0007669"/>
    <property type="project" value="TreeGrafter"/>
</dbReference>
<dbReference type="OMA" id="IAVCHAP"/>
<proteinExistence type="inferred from homology"/>
<dbReference type="InterPro" id="IPR006140">
    <property type="entry name" value="D-isomer_DH_NAD-bd"/>
</dbReference>
<dbReference type="PROSITE" id="PS50950">
    <property type="entry name" value="ZF_THAP"/>
    <property type="match status" value="1"/>
</dbReference>
<comment type="similarity">
    <text evidence="1">Belongs to the D-isomer specific 2-hydroxyacid dehydrogenase family.</text>
</comment>
<dbReference type="AlphaFoldDB" id="A0A0J9Y203"/>
<dbReference type="SUPFAM" id="SSF52283">
    <property type="entry name" value="Formate/glycerate dehydrogenase catalytic domain-like"/>
    <property type="match status" value="1"/>
</dbReference>
<reference evidence="9" key="1">
    <citation type="journal article" date="2007" name="Science">
        <title>Draft genome of the filarial nematode parasite Brugia malayi.</title>
        <authorList>
            <person name="Ghedin E."/>
            <person name="Wang S."/>
            <person name="Spiro D."/>
            <person name="Caler E."/>
            <person name="Zhao Q."/>
            <person name="Crabtree J."/>
            <person name="Allen J.E."/>
            <person name="Delcher A.L."/>
            <person name="Guiliano D.B."/>
            <person name="Miranda-Saavedra D."/>
            <person name="Angiuoli S.V."/>
            <person name="Creasy T."/>
            <person name="Amedeo P."/>
            <person name="Haas B."/>
            <person name="El-Sayed N.M."/>
            <person name="Wortman J.R."/>
            <person name="Feldblyum T."/>
            <person name="Tallon L."/>
            <person name="Schatz M."/>
            <person name="Shumway M."/>
            <person name="Koo H."/>
            <person name="Salzberg S.L."/>
            <person name="Schobel S."/>
            <person name="Pertea M."/>
            <person name="Pop M."/>
            <person name="White O."/>
            <person name="Barton G.J."/>
            <person name="Carlow C.K."/>
            <person name="Crawford M.J."/>
            <person name="Daub J."/>
            <person name="Dimmic M.W."/>
            <person name="Estes C.F."/>
            <person name="Foster J.M."/>
            <person name="Ganatra M."/>
            <person name="Gregory W.F."/>
            <person name="Johnson N.M."/>
            <person name="Jin J."/>
            <person name="Komuniecki R."/>
            <person name="Korf I."/>
            <person name="Kumar S."/>
            <person name="Laney S."/>
            <person name="Li B.W."/>
            <person name="Li W."/>
            <person name="Lindblom T.H."/>
            <person name="Lustigman S."/>
            <person name="Ma D."/>
            <person name="Maina C.V."/>
            <person name="Martin D.M."/>
            <person name="McCarter J.P."/>
            <person name="McReynolds L."/>
            <person name="Mitreva M."/>
            <person name="Nutman T.B."/>
            <person name="Parkinson J."/>
            <person name="Peregrin-Alvarez J.M."/>
            <person name="Poole C."/>
            <person name="Ren Q."/>
            <person name="Saunders L."/>
            <person name="Sluder A.E."/>
            <person name="Smith K."/>
            <person name="Stanke M."/>
            <person name="Unnasch T.R."/>
            <person name="Ware J."/>
            <person name="Wei A.D."/>
            <person name="Weil G."/>
            <person name="Williams D.J."/>
            <person name="Zhang Y."/>
            <person name="Williams S.A."/>
            <person name="Fraser-Liggett C."/>
            <person name="Slatko B."/>
            <person name="Blaxter M.L."/>
            <person name="Scott A.L."/>
        </authorList>
    </citation>
    <scope>NUCLEOTIDE SEQUENCE</scope>
    <source>
        <strain evidence="9">FR3</strain>
    </source>
</reference>
<keyword evidence="4" id="KW-0862">Zinc</keyword>
<evidence type="ECO:0000256" key="2">
    <source>
        <dbReference type="ARBA" id="ARBA00022723"/>
    </source>
</evidence>
<dbReference type="EMBL" id="LN857014">
    <property type="protein sequence ID" value="CDQ00611.1"/>
    <property type="molecule type" value="Genomic_DNA"/>
</dbReference>
<keyword evidence="3 6" id="KW-0863">Zinc-finger</keyword>